<proteinExistence type="predicted"/>
<feature type="region of interest" description="Disordered" evidence="1">
    <location>
        <begin position="400"/>
        <end position="426"/>
    </location>
</feature>
<accession>A0AAD7NVB3</accession>
<dbReference type="AlphaFoldDB" id="A0AAD7NVB3"/>
<reference evidence="2" key="1">
    <citation type="submission" date="2023-03" db="EMBL/GenBank/DDBJ databases">
        <title>Massive genome expansion in bonnet fungi (Mycena s.s.) driven by repeated elements and novel gene families across ecological guilds.</title>
        <authorList>
            <consortium name="Lawrence Berkeley National Laboratory"/>
            <person name="Harder C.B."/>
            <person name="Miyauchi S."/>
            <person name="Viragh M."/>
            <person name="Kuo A."/>
            <person name="Thoen E."/>
            <person name="Andreopoulos B."/>
            <person name="Lu D."/>
            <person name="Skrede I."/>
            <person name="Drula E."/>
            <person name="Henrissat B."/>
            <person name="Morin E."/>
            <person name="Kohler A."/>
            <person name="Barry K."/>
            <person name="LaButti K."/>
            <person name="Morin E."/>
            <person name="Salamov A."/>
            <person name="Lipzen A."/>
            <person name="Mereny Z."/>
            <person name="Hegedus B."/>
            <person name="Baldrian P."/>
            <person name="Stursova M."/>
            <person name="Weitz H."/>
            <person name="Taylor A."/>
            <person name="Grigoriev I.V."/>
            <person name="Nagy L.G."/>
            <person name="Martin F."/>
            <person name="Kauserud H."/>
        </authorList>
    </citation>
    <scope>NUCLEOTIDE SEQUENCE</scope>
    <source>
        <strain evidence="2">CBHHK188m</strain>
    </source>
</reference>
<evidence type="ECO:0000313" key="2">
    <source>
        <dbReference type="EMBL" id="KAJ7776507.1"/>
    </source>
</evidence>
<name>A0AAD7NVB3_9AGAR</name>
<feature type="compositionally biased region" description="Polar residues" evidence="1">
    <location>
        <begin position="417"/>
        <end position="426"/>
    </location>
</feature>
<evidence type="ECO:0000256" key="1">
    <source>
        <dbReference type="SAM" id="MobiDB-lite"/>
    </source>
</evidence>
<organism evidence="2 3">
    <name type="scientific">Mycena maculata</name>
    <dbReference type="NCBI Taxonomy" id="230809"/>
    <lineage>
        <taxon>Eukaryota</taxon>
        <taxon>Fungi</taxon>
        <taxon>Dikarya</taxon>
        <taxon>Basidiomycota</taxon>
        <taxon>Agaricomycotina</taxon>
        <taxon>Agaricomycetes</taxon>
        <taxon>Agaricomycetidae</taxon>
        <taxon>Agaricales</taxon>
        <taxon>Marasmiineae</taxon>
        <taxon>Mycenaceae</taxon>
        <taxon>Mycena</taxon>
    </lineage>
</organism>
<comment type="caution">
    <text evidence="2">The sequence shown here is derived from an EMBL/GenBank/DDBJ whole genome shotgun (WGS) entry which is preliminary data.</text>
</comment>
<gene>
    <name evidence="2" type="ORF">DFH07DRAFT_766701</name>
</gene>
<sequence length="426" mass="48236">MFVQFAVIRFCATSNMHIGLATQGGESPLWCKDAAAALLVFLLFKSSQIRGVGLAIFGANSRLKWAARGEENQVCEAALVIGVAWCWSKGCPKRLSLRVLACLTLIRDRRPGPFGTMRFNFRRLIQIGCWKVLDNKLRLGICSELKPLVVNSHVSAITHHIQAEILTDVTGCYLQRILHRAKSPLAVTICSIPTTFMYYVLSFIAKDSLFMAESRFIVGEAPPRGVYHAFRVGWGDLQETDLLIRMVEVGNWRGYCLFSGISNASRVKPAPHTRNWTRPLVSGAAKRRQTHQKILMAGTPVERAGNTNVTLHFQTLRCYLKYSTDVELGRDKYLFVNGASPIKNGAKKENRQLMARWREPMVDRWCRKGEHNTNEDGWREQDELGVCHYMPIIKATITERNAPEKKEEPIQPLISRLTRNPSPARW</sequence>
<evidence type="ECO:0000313" key="3">
    <source>
        <dbReference type="Proteomes" id="UP001215280"/>
    </source>
</evidence>
<dbReference type="EMBL" id="JARJLG010000012">
    <property type="protein sequence ID" value="KAJ7776507.1"/>
    <property type="molecule type" value="Genomic_DNA"/>
</dbReference>
<dbReference type="Proteomes" id="UP001215280">
    <property type="component" value="Unassembled WGS sequence"/>
</dbReference>
<protein>
    <submittedName>
        <fullName evidence="2">Uncharacterized protein</fullName>
    </submittedName>
</protein>
<keyword evidence="3" id="KW-1185">Reference proteome</keyword>